<keyword evidence="6" id="KW-0239">DNA-directed DNA polymerase</keyword>
<feature type="compositionally biased region" description="Low complexity" evidence="5">
    <location>
        <begin position="1395"/>
        <end position="1404"/>
    </location>
</feature>
<dbReference type="InterPro" id="IPR007015">
    <property type="entry name" value="DNA_pol_V/MYBBP1A"/>
</dbReference>
<dbReference type="GO" id="GO:0000182">
    <property type="term" value="F:rDNA binding"/>
    <property type="evidence" value="ECO:0007669"/>
    <property type="project" value="TreeGrafter"/>
</dbReference>
<keyword evidence="6" id="KW-0548">Nucleotidyltransferase</keyword>
<feature type="region of interest" description="Disordered" evidence="5">
    <location>
        <begin position="577"/>
        <end position="600"/>
    </location>
</feature>
<keyword evidence="3" id="KW-0539">Nucleus</keyword>
<reference evidence="6" key="1">
    <citation type="journal article" date="2023" name="PhytoFront">
        <title>Draft Genome Resources of Seven Strains of Tilletia horrida, Causal Agent of Kernel Smut of Rice.</title>
        <authorList>
            <person name="Khanal S."/>
            <person name="Antony Babu S."/>
            <person name="Zhou X.G."/>
        </authorList>
    </citation>
    <scope>NUCLEOTIDE SEQUENCE</scope>
    <source>
        <strain evidence="6">TX3</strain>
    </source>
</reference>
<keyword evidence="4" id="KW-0175">Coiled coil</keyword>
<dbReference type="Proteomes" id="UP001176521">
    <property type="component" value="Unassembled WGS sequence"/>
</dbReference>
<dbReference type="PANTHER" id="PTHR13213">
    <property type="entry name" value="MYB-BINDING PROTEIN 1A FAMILY MEMBER"/>
    <property type="match status" value="1"/>
</dbReference>
<feature type="region of interest" description="Disordered" evidence="5">
    <location>
        <begin position="1091"/>
        <end position="1113"/>
    </location>
</feature>
<name>A0AAN6G4M1_9BASI</name>
<protein>
    <submittedName>
        <fullName evidence="6">DNA-directed DNA polymerase</fullName>
        <ecNumber evidence="6">2.7.7.7</ecNumber>
    </submittedName>
</protein>
<evidence type="ECO:0000256" key="4">
    <source>
        <dbReference type="SAM" id="Coils"/>
    </source>
</evidence>
<dbReference type="SUPFAM" id="SSF48371">
    <property type="entry name" value="ARM repeat"/>
    <property type="match status" value="1"/>
</dbReference>
<dbReference type="GO" id="GO:0005730">
    <property type="term" value="C:nucleolus"/>
    <property type="evidence" value="ECO:0007669"/>
    <property type="project" value="InterPro"/>
</dbReference>
<evidence type="ECO:0000256" key="1">
    <source>
        <dbReference type="ARBA" id="ARBA00004123"/>
    </source>
</evidence>
<evidence type="ECO:0000313" key="7">
    <source>
        <dbReference type="Proteomes" id="UP001176521"/>
    </source>
</evidence>
<accession>A0AAN6G4M1</accession>
<feature type="region of interest" description="Disordered" evidence="5">
    <location>
        <begin position="539"/>
        <end position="558"/>
    </location>
</feature>
<evidence type="ECO:0000256" key="5">
    <source>
        <dbReference type="SAM" id="MobiDB-lite"/>
    </source>
</evidence>
<evidence type="ECO:0000256" key="2">
    <source>
        <dbReference type="ARBA" id="ARBA00006809"/>
    </source>
</evidence>
<feature type="compositionally biased region" description="Acidic residues" evidence="5">
    <location>
        <begin position="923"/>
        <end position="954"/>
    </location>
</feature>
<dbReference type="Pfam" id="PF04931">
    <property type="entry name" value="DNA_pol_phi"/>
    <property type="match status" value="1"/>
</dbReference>
<feature type="compositionally biased region" description="Acidic residues" evidence="5">
    <location>
        <begin position="974"/>
        <end position="994"/>
    </location>
</feature>
<feature type="region of interest" description="Disordered" evidence="5">
    <location>
        <begin position="624"/>
        <end position="656"/>
    </location>
</feature>
<feature type="compositionally biased region" description="Acidic residues" evidence="5">
    <location>
        <begin position="893"/>
        <end position="916"/>
    </location>
</feature>
<organism evidence="6 7">
    <name type="scientific">Tilletia horrida</name>
    <dbReference type="NCBI Taxonomy" id="155126"/>
    <lineage>
        <taxon>Eukaryota</taxon>
        <taxon>Fungi</taxon>
        <taxon>Dikarya</taxon>
        <taxon>Basidiomycota</taxon>
        <taxon>Ustilaginomycotina</taxon>
        <taxon>Exobasidiomycetes</taxon>
        <taxon>Tilletiales</taxon>
        <taxon>Tilletiaceae</taxon>
        <taxon>Tilletia</taxon>
    </lineage>
</organism>
<sequence length="1449" mass="155179">MKAAAAAVVQGPAAASGAGTVLTLFWKLAETDAAERLAASSALIDILLSQQQQHPQEQQSPLQHPAGDEAELLEYEQHSSASVSQAQEARADRIIDRLCTPDVAYSLRRLIRGLASPRQGARQGFAVALAELLARLKDLIPLAPDVILTLILRDSVSTRSAKPAEARELLFARLFGIHALFCSRIIFQDDDIDPSDEAENTDRISPYRVMPGSNLRVFERTLDILFSNVATFKTWIRQSATWLGLQAIAGLLHIESADLSWRDEAIEIIYSRVASAISGSRLDMDTLAFVIGLSPVLSPEQLKSLLCPPFASPHLLATANLPALARILKELPLEDDADPKTGSTASWTPDLHLVWDQLLDIYYPPSAVASPPTLLRTGAAPFADFFRVLIDESLFAPTSSPERKSWGFTLVQHLLARLAAKTNAAQRIRDVPLLFQPNFVRTWINQLSDSSRILHKAARKTAQALLNTLQTTPAPADQRTLTSLALLTTLLTPPLGLRNFDQVTKTRTIEGILATLDGSGLDRYVAFLEGEILRSADAAPATANGGAEAGRETESSGRRKWAIDQLLGVVRFRTPVSAAPSQRGGEGDIEAGSSQQQQAGLRDEGVVLRVLRFLATHGWFEAATPAPAEPEKKKGKKSSGKSTKKDDGASTSAASVSLDAPTRALLRARFLSSIQDLNALPSLRTEPDGKKHRVVGLDSSPRGELWVAKAWGIIEALEAEGRWKAVEIPVEHAHEHEEGEDEEEEHEHEDHAAAFVAAREKAEDVLKALRQVRVKAEEKAKSSSDRSELERVRGLEAVLVGALLFVYVSRGDAAELLEPLADSISALLKITPTSSDDELTPDEAFVDAILGLLNRPSAFLRALATQAFGASSDLISPGGLRLLFESLVPSDADAMDEDIEEDEDDEEEENEEDDDDGKAKADSDDDGEDDDDDEDEEDDDSETSADSDLNDEVDPELRSKVLKALQASGIADTEKDDGAEDEDDEDDSDAESDVTMLDDEQMMKLDDKLASIFRSQLKGKNAVGADEHKEAIAQQNKVLDLLDAYASRQAGSPLALSLVGPLLSVMRSADKDSQQVANRAATILRSRLGGGAGNKAGSSATTAASSSSSSSSNKAAGAVDVEALVADLEEVHTAVTELTQPEHIGACISASTVLVRALLNQQQQATSSTAQSKVLRVHRRTVQALFQRRGARPKPNFVRDVLSRSPIVAWGLADELVDILGAAGNAEEEKKLRSDYVKQLQPLLHVVLANSLQLPEVKAKDAAAFLTKLNNQILSILREASGSEAHTSSAHRVKVLRELIKFAQQASKSAQRLSSAGEPATICNLAGWETVLETLSASDKLGGAKALLTQVQQLIASLRKSSNGAAPAAGVASNGNGKDAASSVKAKGKKDSNGPTEKQQQQPPTKKDKVSGPAAAAVAAPAAAGKKKKAAAEPNGASPGKKAKKAKSS</sequence>
<comment type="subcellular location">
    <subcellularLocation>
        <location evidence="1">Nucleus</location>
    </subcellularLocation>
</comment>
<feature type="compositionally biased region" description="Low complexity" evidence="5">
    <location>
        <begin position="1095"/>
        <end position="1113"/>
    </location>
</feature>
<keyword evidence="7" id="KW-1185">Reference proteome</keyword>
<comment type="caution">
    <text evidence="6">The sequence shown here is derived from an EMBL/GenBank/DDBJ whole genome shotgun (WGS) entry which is preliminary data.</text>
</comment>
<dbReference type="EC" id="2.7.7.7" evidence="6"/>
<dbReference type="GO" id="GO:0006355">
    <property type="term" value="P:regulation of DNA-templated transcription"/>
    <property type="evidence" value="ECO:0007669"/>
    <property type="project" value="InterPro"/>
</dbReference>
<feature type="coiled-coil region" evidence="4">
    <location>
        <begin position="759"/>
        <end position="786"/>
    </location>
</feature>
<evidence type="ECO:0000313" key="6">
    <source>
        <dbReference type="EMBL" id="KAK0520550.1"/>
    </source>
</evidence>
<feature type="region of interest" description="Disordered" evidence="5">
    <location>
        <begin position="891"/>
        <end position="994"/>
    </location>
</feature>
<dbReference type="GO" id="GO:0003887">
    <property type="term" value="F:DNA-directed DNA polymerase activity"/>
    <property type="evidence" value="ECO:0007669"/>
    <property type="project" value="UniProtKB-KW"/>
</dbReference>
<proteinExistence type="inferred from homology"/>
<keyword evidence="6" id="KW-0808">Transferase</keyword>
<comment type="similarity">
    <text evidence="2">Belongs to the MYBBP1A family.</text>
</comment>
<evidence type="ECO:0000256" key="3">
    <source>
        <dbReference type="ARBA" id="ARBA00023242"/>
    </source>
</evidence>
<gene>
    <name evidence="6" type="primary">POL5</name>
    <name evidence="6" type="ORF">OC842_007060</name>
</gene>
<dbReference type="PANTHER" id="PTHR13213:SF2">
    <property type="entry name" value="MYB-BINDING PROTEIN 1A"/>
    <property type="match status" value="1"/>
</dbReference>
<feature type="region of interest" description="Disordered" evidence="5">
    <location>
        <begin position="1364"/>
        <end position="1449"/>
    </location>
</feature>
<dbReference type="EMBL" id="JAPDMQ010000780">
    <property type="protein sequence ID" value="KAK0520550.1"/>
    <property type="molecule type" value="Genomic_DNA"/>
</dbReference>
<feature type="compositionally biased region" description="Low complexity" evidence="5">
    <location>
        <begin position="1412"/>
        <end position="1424"/>
    </location>
</feature>
<dbReference type="InterPro" id="IPR016024">
    <property type="entry name" value="ARM-type_fold"/>
</dbReference>